<evidence type="ECO:0000256" key="2">
    <source>
        <dbReference type="SAM" id="MobiDB-lite"/>
    </source>
</evidence>
<sequence>MSSDHAAAPAPAPAPSTQAKKDRHMVSWTQEEDDLLRAQVALHGSDNWTIVAAQFKDKTGRQCRRRWLTYLNTECKKGGWSQEEDMLLCEAQKIFGNRWTEIAKVVTGRTDNAVKNRFSTLRKKRAKHHVTSDENNNSCLHPSNKKIMIEPSANKQQNRYGDSSYVNSHESLTTSTHDITGTQSRPPLAVLTKNFNNLSCVQAHCHLDSNTKLTACDTTANCEVQGNFLRRDDPKLTALLQQAELLSSLAVKACSENRNQSSEDAWKELQSYMICTREGGSLSSFSEMDFLLDNFEGVFEDFQCGDTEIQLSTRVVDLENSQTSSEISTGCTHDDPRNNVDKHQLNHCSVGCNEGESHQHEGISAPVKFVCQGGTMSPSLELTQNRENLLVSSKSEFDSPLKTIPPFHSFTEEIPSPEFSSSERKFLLSVLGASSSKSVSNTNQTPCKRDPRPNSNQSHSCKKVLLDIL</sequence>
<dbReference type="AlphaFoldDB" id="A0A455LAB8"/>
<dbReference type="PROSITE" id="PS50090">
    <property type="entry name" value="MYB_LIKE"/>
    <property type="match status" value="2"/>
</dbReference>
<feature type="domain" description="Myb-like" evidence="3">
    <location>
        <begin position="72"/>
        <end position="122"/>
    </location>
</feature>
<accession>A0A455LAB8</accession>
<reference evidence="5" key="1">
    <citation type="journal article" date="2015" name="PLoS ONE">
        <title>Transcriptome Characterization of Cymbidium sinense 'Dharma' Using 454 Pyrosequencing and Its Application in the Identification of Genes Associated with Leaf Color Variation.</title>
        <authorList>
            <person name="Zhu G."/>
            <person name="Yang F."/>
            <person name="Shi S."/>
            <person name="Li D."/>
            <person name="Wang Z."/>
            <person name="Liu H."/>
            <person name="Huang D."/>
            <person name="Wang C."/>
        </authorList>
    </citation>
    <scope>NUCLEOTIDE SEQUENCE</scope>
</reference>
<dbReference type="PROSITE" id="PS51294">
    <property type="entry name" value="HTH_MYB"/>
    <property type="match status" value="2"/>
</dbReference>
<evidence type="ECO:0000259" key="4">
    <source>
        <dbReference type="PROSITE" id="PS51294"/>
    </source>
</evidence>
<dbReference type="InterPro" id="IPR009057">
    <property type="entry name" value="Homeodomain-like_sf"/>
</dbReference>
<dbReference type="GO" id="GO:0005634">
    <property type="term" value="C:nucleus"/>
    <property type="evidence" value="ECO:0007669"/>
    <property type="project" value="TreeGrafter"/>
</dbReference>
<evidence type="ECO:0000259" key="3">
    <source>
        <dbReference type="PROSITE" id="PS50090"/>
    </source>
</evidence>
<protein>
    <submittedName>
        <fullName evidence="5">Transcription factor MYB124-like isoform X1</fullName>
    </submittedName>
</protein>
<feature type="domain" description="Myb-like" evidence="3">
    <location>
        <begin position="20"/>
        <end position="71"/>
    </location>
</feature>
<dbReference type="GO" id="GO:0000978">
    <property type="term" value="F:RNA polymerase II cis-regulatory region sequence-specific DNA binding"/>
    <property type="evidence" value="ECO:0007669"/>
    <property type="project" value="TreeGrafter"/>
</dbReference>
<feature type="region of interest" description="Disordered" evidence="2">
    <location>
        <begin position="1"/>
        <end position="24"/>
    </location>
</feature>
<dbReference type="EMBL" id="MG702147">
    <property type="protein sequence ID" value="AXY87665.1"/>
    <property type="molecule type" value="mRNA"/>
</dbReference>
<name>A0A455LAB8_9ASPA</name>
<feature type="region of interest" description="Disordered" evidence="2">
    <location>
        <begin position="436"/>
        <end position="459"/>
    </location>
</feature>
<dbReference type="SUPFAM" id="SSF46689">
    <property type="entry name" value="Homeodomain-like"/>
    <property type="match status" value="1"/>
</dbReference>
<evidence type="ECO:0000313" key="5">
    <source>
        <dbReference type="EMBL" id="AXY87665.1"/>
    </source>
</evidence>
<evidence type="ECO:0000256" key="1">
    <source>
        <dbReference type="ARBA" id="ARBA00023125"/>
    </source>
</evidence>
<dbReference type="PANTHER" id="PTHR45614:SF76">
    <property type="entry name" value="TRANSCRIPTION FACTOR MYB124"/>
    <property type="match status" value="1"/>
</dbReference>
<organism evidence="5">
    <name type="scientific">Cymbidium sinense</name>
    <dbReference type="NCBI Taxonomy" id="112615"/>
    <lineage>
        <taxon>Eukaryota</taxon>
        <taxon>Viridiplantae</taxon>
        <taxon>Streptophyta</taxon>
        <taxon>Embryophyta</taxon>
        <taxon>Tracheophyta</taxon>
        <taxon>Spermatophyta</taxon>
        <taxon>Magnoliopsida</taxon>
        <taxon>Liliopsida</taxon>
        <taxon>Asparagales</taxon>
        <taxon>Orchidaceae</taxon>
        <taxon>Epidendroideae</taxon>
        <taxon>Cymbidieae</taxon>
        <taxon>Cymbidiinae</taxon>
        <taxon>Cymbidium</taxon>
    </lineage>
</organism>
<dbReference type="Pfam" id="PF13921">
    <property type="entry name" value="Myb_DNA-bind_6"/>
    <property type="match status" value="1"/>
</dbReference>
<dbReference type="GO" id="GO:0000981">
    <property type="term" value="F:DNA-binding transcription factor activity, RNA polymerase II-specific"/>
    <property type="evidence" value="ECO:0007669"/>
    <property type="project" value="TreeGrafter"/>
</dbReference>
<dbReference type="SMART" id="SM00717">
    <property type="entry name" value="SANT"/>
    <property type="match status" value="2"/>
</dbReference>
<feature type="region of interest" description="Disordered" evidence="2">
    <location>
        <begin position="122"/>
        <end position="144"/>
    </location>
</feature>
<feature type="domain" description="HTH myb-type" evidence="4">
    <location>
        <begin position="20"/>
        <end position="75"/>
    </location>
</feature>
<dbReference type="CDD" id="cd00167">
    <property type="entry name" value="SANT"/>
    <property type="match status" value="2"/>
</dbReference>
<dbReference type="Gene3D" id="1.10.10.60">
    <property type="entry name" value="Homeodomain-like"/>
    <property type="match status" value="2"/>
</dbReference>
<dbReference type="InterPro" id="IPR017930">
    <property type="entry name" value="Myb_dom"/>
</dbReference>
<feature type="domain" description="HTH myb-type" evidence="4">
    <location>
        <begin position="76"/>
        <end position="126"/>
    </location>
</feature>
<dbReference type="InterPro" id="IPR050560">
    <property type="entry name" value="MYB_TF"/>
</dbReference>
<dbReference type="InterPro" id="IPR001005">
    <property type="entry name" value="SANT/Myb"/>
</dbReference>
<keyword evidence="1" id="KW-0238">DNA-binding</keyword>
<dbReference type="PANTHER" id="PTHR45614">
    <property type="entry name" value="MYB PROTEIN-RELATED"/>
    <property type="match status" value="1"/>
</dbReference>
<proteinExistence type="evidence at transcript level"/>